<proteinExistence type="predicted"/>
<feature type="domain" description="Wbp11/ELF5/Saf1 N-terminal" evidence="5">
    <location>
        <begin position="12"/>
        <end position="94"/>
    </location>
</feature>
<keyword evidence="3" id="KW-0175">Coiled coil</keyword>
<feature type="coiled-coil region" evidence="3">
    <location>
        <begin position="75"/>
        <end position="124"/>
    </location>
</feature>
<evidence type="ECO:0000259" key="5">
    <source>
        <dbReference type="Pfam" id="PF09429"/>
    </source>
</evidence>
<dbReference type="KEGG" id="aten:116294286"/>
<sequence>MGRRSTSTTKNGKFMNPTDQARKEARKRELKKNKKQRKMVREAVLKTKDPKRILDEIEKIETVELDAGVEPLPNDKALKDKKKKLRETLERLQKLFEKSDPKKAGEIQKLLNESEKRREHLQIEAYESMHAKLQAEQFANIPLPTNIPLPHSGMLMPSDIPLPGPLPGQQTLPPGLIPPGPPPGEPPVPSTGTVSSATATDKSKLLHPPGVSDADHEGLEEKGDDVDYDDDGSSTSESGLDEDEYQQEMKIGDYAKMDTQDFKDDKTQDQHHRSVRFADEATDPNKPVSQSDDPRSAVQRALLKIAGIADGNKQKNSQTSDQRPTPPGPPPGPRGMTSVQPNSQIPPPPTHLFPPGPPPRGPPGPPPRMPGGMPPGPPPGMPPGPPPGMPPGPPPGMPPNMAAQVMGRGPRPLMQQPMMPPGPPPRMPRPPGPPPPHMMSGQGSVLSAPPSVIRKPPMAHLPGDASSGGILKKTPGVVISAKPQIRNTQAELTKLVPTSLRVKREAPKQKPKGKDTLENMPSQEPRRPEQNISGRATKDDAYALFMKEMEGLL</sequence>
<evidence type="ECO:0000256" key="3">
    <source>
        <dbReference type="SAM" id="Coils"/>
    </source>
</evidence>
<name>A0A6P8HYL4_ACTTE</name>
<feature type="region of interest" description="Disordered" evidence="4">
    <location>
        <begin position="490"/>
        <end position="539"/>
    </location>
</feature>
<evidence type="ECO:0000256" key="2">
    <source>
        <dbReference type="ARBA" id="ARBA00023242"/>
    </source>
</evidence>
<feature type="compositionally biased region" description="Polar residues" evidence="4">
    <location>
        <begin position="1"/>
        <end position="11"/>
    </location>
</feature>
<gene>
    <name evidence="7" type="primary">LOC116294286</name>
</gene>
<feature type="compositionally biased region" description="Pro residues" evidence="4">
    <location>
        <begin position="418"/>
        <end position="437"/>
    </location>
</feature>
<dbReference type="FunCoup" id="A0A6P8HYL4">
    <property type="interactions" value="3535"/>
</dbReference>
<dbReference type="PRINTS" id="PR01217">
    <property type="entry name" value="PRICHEXTENSN"/>
</dbReference>
<feature type="compositionally biased region" description="Acidic residues" evidence="4">
    <location>
        <begin position="222"/>
        <end position="232"/>
    </location>
</feature>
<dbReference type="Proteomes" id="UP000515163">
    <property type="component" value="Unplaced"/>
</dbReference>
<dbReference type="GeneID" id="116294286"/>
<keyword evidence="6" id="KW-1185">Reference proteome</keyword>
<feature type="region of interest" description="Disordered" evidence="4">
    <location>
        <begin position="143"/>
        <end position="471"/>
    </location>
</feature>
<organism evidence="6 7">
    <name type="scientific">Actinia tenebrosa</name>
    <name type="common">Australian red waratah sea anemone</name>
    <dbReference type="NCBI Taxonomy" id="6105"/>
    <lineage>
        <taxon>Eukaryota</taxon>
        <taxon>Metazoa</taxon>
        <taxon>Cnidaria</taxon>
        <taxon>Anthozoa</taxon>
        <taxon>Hexacorallia</taxon>
        <taxon>Actiniaria</taxon>
        <taxon>Actiniidae</taxon>
        <taxon>Actinia</taxon>
    </lineage>
</organism>
<dbReference type="PANTHER" id="PTHR13361">
    <property type="entry name" value="WW DOMAIN-BINDING PROTEIN 11"/>
    <property type="match status" value="1"/>
</dbReference>
<reference evidence="7" key="1">
    <citation type="submission" date="2025-08" db="UniProtKB">
        <authorList>
            <consortium name="RefSeq"/>
        </authorList>
    </citation>
    <scope>IDENTIFICATION</scope>
    <source>
        <tissue evidence="7">Tentacle</tissue>
    </source>
</reference>
<dbReference type="GO" id="GO:0005681">
    <property type="term" value="C:spliceosomal complex"/>
    <property type="evidence" value="ECO:0007669"/>
    <property type="project" value="TreeGrafter"/>
</dbReference>
<dbReference type="GO" id="GO:0006396">
    <property type="term" value="P:RNA processing"/>
    <property type="evidence" value="ECO:0007669"/>
    <property type="project" value="InterPro"/>
</dbReference>
<feature type="compositionally biased region" description="Basic and acidic residues" evidence="4">
    <location>
        <begin position="502"/>
        <end position="517"/>
    </location>
</feature>
<dbReference type="PANTHER" id="PTHR13361:SF1">
    <property type="entry name" value="WW DOMAIN-BINDING PROTEIN 11"/>
    <property type="match status" value="1"/>
</dbReference>
<dbReference type="InParanoid" id="A0A6P8HYL4"/>
<evidence type="ECO:0000313" key="6">
    <source>
        <dbReference type="Proteomes" id="UP000515163"/>
    </source>
</evidence>
<feature type="compositionally biased region" description="Pro residues" evidence="4">
    <location>
        <begin position="175"/>
        <end position="189"/>
    </location>
</feature>
<dbReference type="Pfam" id="PF09429">
    <property type="entry name" value="Wbp11"/>
    <property type="match status" value="1"/>
</dbReference>
<evidence type="ECO:0000256" key="4">
    <source>
        <dbReference type="SAM" id="MobiDB-lite"/>
    </source>
</evidence>
<feature type="compositionally biased region" description="Pro residues" evidence="4">
    <location>
        <begin position="344"/>
        <end position="398"/>
    </location>
</feature>
<feature type="compositionally biased region" description="Polar residues" evidence="4">
    <location>
        <begin position="190"/>
        <end position="200"/>
    </location>
</feature>
<dbReference type="RefSeq" id="XP_031557712.1">
    <property type="nucleotide sequence ID" value="XM_031701852.1"/>
</dbReference>
<dbReference type="AlphaFoldDB" id="A0A6P8HYL4"/>
<protein>
    <submittedName>
        <fullName evidence="7">WW domain-binding protein 11-like</fullName>
    </submittedName>
</protein>
<feature type="compositionally biased region" description="Low complexity" evidence="4">
    <location>
        <begin position="408"/>
        <end position="417"/>
    </location>
</feature>
<evidence type="ECO:0000313" key="7">
    <source>
        <dbReference type="RefSeq" id="XP_031557712.1"/>
    </source>
</evidence>
<dbReference type="InterPro" id="IPR019007">
    <property type="entry name" value="Wbp11/ELF5/Saf1_N"/>
</dbReference>
<accession>A0A6P8HYL4</accession>
<feature type="compositionally biased region" description="Pro residues" evidence="4">
    <location>
        <begin position="324"/>
        <end position="333"/>
    </location>
</feature>
<evidence type="ECO:0000256" key="1">
    <source>
        <dbReference type="ARBA" id="ARBA00004123"/>
    </source>
</evidence>
<comment type="subcellular location">
    <subcellularLocation>
        <location evidence="1">Nucleus</location>
    </subcellularLocation>
</comment>
<feature type="region of interest" description="Disordered" evidence="4">
    <location>
        <begin position="1"/>
        <end position="40"/>
    </location>
</feature>
<feature type="compositionally biased region" description="Basic and acidic residues" evidence="4">
    <location>
        <begin position="250"/>
        <end position="279"/>
    </location>
</feature>
<dbReference type="OrthoDB" id="10067323at2759"/>
<feature type="compositionally biased region" description="Basic residues" evidence="4">
    <location>
        <begin position="28"/>
        <end position="38"/>
    </location>
</feature>
<keyword evidence="2" id="KW-0539">Nucleus</keyword>